<dbReference type="EMBL" id="BNJG01000001">
    <property type="protein sequence ID" value="GHO54921.1"/>
    <property type="molecule type" value="Genomic_DNA"/>
</dbReference>
<evidence type="ECO:0000256" key="1">
    <source>
        <dbReference type="ARBA" id="ARBA00004370"/>
    </source>
</evidence>
<evidence type="ECO:0000256" key="5">
    <source>
        <dbReference type="ARBA" id="ARBA00023136"/>
    </source>
</evidence>
<dbReference type="PANTHER" id="PTHR13947:SF51">
    <property type="entry name" value="N-ACETYLTRANSFERASE 14-RELATED"/>
    <property type="match status" value="1"/>
</dbReference>
<keyword evidence="6" id="KW-0012">Acyltransferase</keyword>
<keyword evidence="2" id="KW-0808">Transferase</keyword>
<evidence type="ECO:0000313" key="11">
    <source>
        <dbReference type="EMBL" id="GHO54921.1"/>
    </source>
</evidence>
<evidence type="ECO:0000256" key="6">
    <source>
        <dbReference type="ARBA" id="ARBA00023315"/>
    </source>
</evidence>
<dbReference type="PRINTS" id="PR01754">
    <property type="entry name" value="SACTRNSFRASE"/>
</dbReference>
<dbReference type="CDD" id="cd04301">
    <property type="entry name" value="NAT_SF"/>
    <property type="match status" value="1"/>
</dbReference>
<dbReference type="PROSITE" id="PS51186">
    <property type="entry name" value="GNAT"/>
    <property type="match status" value="1"/>
</dbReference>
<dbReference type="InterPro" id="IPR050769">
    <property type="entry name" value="NAT_camello-type"/>
</dbReference>
<evidence type="ECO:0000256" key="2">
    <source>
        <dbReference type="ARBA" id="ARBA00022679"/>
    </source>
</evidence>
<keyword evidence="5" id="KW-0472">Membrane</keyword>
<keyword evidence="12" id="KW-1185">Reference proteome</keyword>
<sequence length="208" mass="23596">MAVVMDEETPHIEVRAVQVDDAPDLYKLEHDFETDRVYTLHVRDHLLPQAAPEELSRLAFAFDLLETQVDPPIYKDFFAGRTLEDVAQQLQEIEGGYVAIAEGHIAGAILLSTDPQHAVMHIQDVIVGRQYRRYGVGSLLLRCAADWARKRDCWAMVLETQNIDYPAIQFYLHNGLEIWGVQQHFYPPGSSEHEIAILMGKRLASNAT</sequence>
<feature type="domain" description="N-acetyltransferase" evidence="10">
    <location>
        <begin position="12"/>
        <end position="204"/>
    </location>
</feature>
<dbReference type="Pfam" id="PF00583">
    <property type="entry name" value="Acetyltransf_1"/>
    <property type="match status" value="1"/>
</dbReference>
<evidence type="ECO:0000313" key="12">
    <source>
        <dbReference type="Proteomes" id="UP000654345"/>
    </source>
</evidence>
<dbReference type="InterPro" id="IPR016181">
    <property type="entry name" value="Acyl_CoA_acyltransferase"/>
</dbReference>
<protein>
    <recommendedName>
        <fullName evidence="9">Probable N-acetyltransferase 14</fullName>
    </recommendedName>
</protein>
<organism evidence="11 12">
    <name type="scientific">Ktedonobacter robiniae</name>
    <dbReference type="NCBI Taxonomy" id="2778365"/>
    <lineage>
        <taxon>Bacteria</taxon>
        <taxon>Bacillati</taxon>
        <taxon>Chloroflexota</taxon>
        <taxon>Ktedonobacteria</taxon>
        <taxon>Ktedonobacterales</taxon>
        <taxon>Ktedonobacteraceae</taxon>
        <taxon>Ktedonobacter</taxon>
    </lineage>
</organism>
<comment type="similarity">
    <text evidence="8">Belongs to the camello family.</text>
</comment>
<comment type="caution">
    <text evidence="11">The sequence shown here is derived from an EMBL/GenBank/DDBJ whole genome shotgun (WGS) entry which is preliminary data.</text>
</comment>
<dbReference type="InterPro" id="IPR000182">
    <property type="entry name" value="GNAT_dom"/>
</dbReference>
<evidence type="ECO:0000256" key="7">
    <source>
        <dbReference type="ARBA" id="ARBA00037582"/>
    </source>
</evidence>
<reference evidence="11 12" key="1">
    <citation type="journal article" date="2021" name="Int. J. Syst. Evol. Microbiol.">
        <title>Reticulibacter mediterranei gen. nov., sp. nov., within the new family Reticulibacteraceae fam. nov., and Ktedonospora formicarum gen. nov., sp. nov., Ktedonobacter robiniae sp. nov., Dictyobacter formicarum sp. nov. and Dictyobacter arantiisoli sp. nov., belonging to the class Ktedonobacteria.</title>
        <authorList>
            <person name="Yabe S."/>
            <person name="Zheng Y."/>
            <person name="Wang C.M."/>
            <person name="Sakai Y."/>
            <person name="Abe K."/>
            <person name="Yokota A."/>
            <person name="Donadio S."/>
            <person name="Cavaletti L."/>
            <person name="Monciardini P."/>
        </authorList>
    </citation>
    <scope>NUCLEOTIDE SEQUENCE [LARGE SCALE GENOMIC DNA]</scope>
    <source>
        <strain evidence="11 12">SOSP1-30</strain>
    </source>
</reference>
<gene>
    <name evidence="11" type="ORF">KSB_33960</name>
</gene>
<evidence type="ECO:0000256" key="8">
    <source>
        <dbReference type="ARBA" id="ARBA00038470"/>
    </source>
</evidence>
<evidence type="ECO:0000256" key="3">
    <source>
        <dbReference type="ARBA" id="ARBA00022692"/>
    </source>
</evidence>
<proteinExistence type="inferred from homology"/>
<dbReference type="Gene3D" id="3.40.630.30">
    <property type="match status" value="1"/>
</dbReference>
<dbReference type="SUPFAM" id="SSF55729">
    <property type="entry name" value="Acyl-CoA N-acyltransferases (Nat)"/>
    <property type="match status" value="1"/>
</dbReference>
<dbReference type="PANTHER" id="PTHR13947">
    <property type="entry name" value="GNAT FAMILY N-ACETYLTRANSFERASE"/>
    <property type="match status" value="1"/>
</dbReference>
<evidence type="ECO:0000256" key="4">
    <source>
        <dbReference type="ARBA" id="ARBA00022989"/>
    </source>
</evidence>
<comment type="function">
    <text evidence="7">Probable acetyltransferase.</text>
</comment>
<comment type="subcellular location">
    <subcellularLocation>
        <location evidence="1">Membrane</location>
    </subcellularLocation>
</comment>
<name>A0ABQ3UQ66_9CHLR</name>
<accession>A0ABQ3UQ66</accession>
<keyword evidence="4" id="KW-1133">Transmembrane helix</keyword>
<dbReference type="Proteomes" id="UP000654345">
    <property type="component" value="Unassembled WGS sequence"/>
</dbReference>
<evidence type="ECO:0000256" key="9">
    <source>
        <dbReference type="ARBA" id="ARBA00040241"/>
    </source>
</evidence>
<evidence type="ECO:0000259" key="10">
    <source>
        <dbReference type="PROSITE" id="PS51186"/>
    </source>
</evidence>
<dbReference type="InterPro" id="IPR008125">
    <property type="entry name" value="Streptothricin_AcTrfase"/>
</dbReference>
<keyword evidence="3" id="KW-0812">Transmembrane</keyword>